<reference evidence="1" key="1">
    <citation type="journal article" date="2021" name="New Phytol.">
        <title>Evolutionary innovations through gain and loss of genes in the ectomycorrhizal Boletales.</title>
        <authorList>
            <person name="Wu G."/>
            <person name="Miyauchi S."/>
            <person name="Morin E."/>
            <person name="Kuo A."/>
            <person name="Drula E."/>
            <person name="Varga T."/>
            <person name="Kohler A."/>
            <person name="Feng B."/>
            <person name="Cao Y."/>
            <person name="Lipzen A."/>
            <person name="Daum C."/>
            <person name="Hundley H."/>
            <person name="Pangilinan J."/>
            <person name="Johnson J."/>
            <person name="Barry K."/>
            <person name="LaButti K."/>
            <person name="Ng V."/>
            <person name="Ahrendt S."/>
            <person name="Min B."/>
            <person name="Choi I.G."/>
            <person name="Park H."/>
            <person name="Plett J.M."/>
            <person name="Magnuson J."/>
            <person name="Spatafora J.W."/>
            <person name="Nagy L.G."/>
            <person name="Henrissat B."/>
            <person name="Grigoriev I.V."/>
            <person name="Yang Z.L."/>
            <person name="Xu J."/>
            <person name="Martin F.M."/>
        </authorList>
    </citation>
    <scope>NUCLEOTIDE SEQUENCE</scope>
    <source>
        <strain evidence="1">KUC20120723A-06</strain>
    </source>
</reference>
<keyword evidence="2" id="KW-1185">Reference proteome</keyword>
<organism evidence="1 2">
    <name type="scientific">Leucogyrophana mollusca</name>
    <dbReference type="NCBI Taxonomy" id="85980"/>
    <lineage>
        <taxon>Eukaryota</taxon>
        <taxon>Fungi</taxon>
        <taxon>Dikarya</taxon>
        <taxon>Basidiomycota</taxon>
        <taxon>Agaricomycotina</taxon>
        <taxon>Agaricomycetes</taxon>
        <taxon>Agaricomycetidae</taxon>
        <taxon>Boletales</taxon>
        <taxon>Boletales incertae sedis</taxon>
        <taxon>Leucogyrophana</taxon>
    </lineage>
</organism>
<accession>A0ACB8AYC5</accession>
<evidence type="ECO:0000313" key="1">
    <source>
        <dbReference type="EMBL" id="KAH7918400.1"/>
    </source>
</evidence>
<gene>
    <name evidence="1" type="ORF">BV22DRAFT_1051752</name>
</gene>
<evidence type="ECO:0000313" key="2">
    <source>
        <dbReference type="Proteomes" id="UP000790709"/>
    </source>
</evidence>
<proteinExistence type="predicted"/>
<name>A0ACB8AYC5_9AGAM</name>
<sequence length="383" mass="40218">MTGSKQGIFFVSSVNSKRGASKPTPAVRNPRVSRLPPVPAYTAVKMHAELVSKLKPLFLVKKAQARRLSLRSPESSAVIVIQSVAIETQKNSTLAAISTPSRAVYPALNPSSLRSFGLHSRIPILVHHFRASSITQRFVPTPRKECEGGVGCLIPRPISAMLSATPSIPVEVVPATPSRSIVVPGSVEDIHSPTMYDKSPETEVDSCVSGICSPSSSSSMSSIASSEVSFALSEMTSFTTPFSGDVSPICPDVLASPVSVCLQGSHSSRPISLLSTSPSPMAIPPSLSTSEDAGPVSYATAFLRGTASSSGAPSMRLRKFWAPPMAEDAVVSSNPRIQLEISALRSQKKVAGGGTASPGDGRLKSLVGMAIVSKVRAQWEQAQ</sequence>
<dbReference type="Proteomes" id="UP000790709">
    <property type="component" value="Unassembled WGS sequence"/>
</dbReference>
<dbReference type="EMBL" id="MU266792">
    <property type="protein sequence ID" value="KAH7918400.1"/>
    <property type="molecule type" value="Genomic_DNA"/>
</dbReference>
<comment type="caution">
    <text evidence="1">The sequence shown here is derived from an EMBL/GenBank/DDBJ whole genome shotgun (WGS) entry which is preliminary data.</text>
</comment>
<protein>
    <submittedName>
        <fullName evidence="1">Uncharacterized protein</fullName>
    </submittedName>
</protein>